<keyword evidence="3" id="KW-1185">Reference proteome</keyword>
<accession>A0AAV3NTA2</accession>
<dbReference type="PANTHER" id="PTHR12299">
    <property type="entry name" value="HYALURONIC ACID-BINDING PROTEIN 4"/>
    <property type="match status" value="1"/>
</dbReference>
<proteinExistence type="predicted"/>
<feature type="region of interest" description="Disordered" evidence="1">
    <location>
        <begin position="39"/>
        <end position="124"/>
    </location>
</feature>
<evidence type="ECO:0000313" key="3">
    <source>
        <dbReference type="Proteomes" id="UP001454036"/>
    </source>
</evidence>
<dbReference type="PANTHER" id="PTHR12299:SF17">
    <property type="entry name" value="AT19571P-RELATED"/>
    <property type="match status" value="1"/>
</dbReference>
<organism evidence="2 3">
    <name type="scientific">Lithospermum erythrorhizon</name>
    <name type="common">Purple gromwell</name>
    <name type="synonym">Lithospermum officinale var. erythrorhizon</name>
    <dbReference type="NCBI Taxonomy" id="34254"/>
    <lineage>
        <taxon>Eukaryota</taxon>
        <taxon>Viridiplantae</taxon>
        <taxon>Streptophyta</taxon>
        <taxon>Embryophyta</taxon>
        <taxon>Tracheophyta</taxon>
        <taxon>Spermatophyta</taxon>
        <taxon>Magnoliopsida</taxon>
        <taxon>eudicotyledons</taxon>
        <taxon>Gunneridae</taxon>
        <taxon>Pentapetalae</taxon>
        <taxon>asterids</taxon>
        <taxon>lamiids</taxon>
        <taxon>Boraginales</taxon>
        <taxon>Boraginaceae</taxon>
        <taxon>Boraginoideae</taxon>
        <taxon>Lithospermeae</taxon>
        <taxon>Lithospermum</taxon>
    </lineage>
</organism>
<sequence length="124" mass="14084">MTLEEYEKLLEEKKKALLALKLEERKVNLDKEFETMQLLDNKKNDEDVSVKMASEKDKRKDATEKTKKSLSINEFLKPAEGQTYHRPGGRGRGRGQGRGDRNYNNSVKAPSIEDVGQFPSLGGK</sequence>
<dbReference type="Proteomes" id="UP001454036">
    <property type="component" value="Unassembled WGS sequence"/>
</dbReference>
<feature type="compositionally biased region" description="Basic and acidic residues" evidence="1">
    <location>
        <begin position="39"/>
        <end position="67"/>
    </location>
</feature>
<dbReference type="EMBL" id="BAABME010000419">
    <property type="protein sequence ID" value="GAA0142634.1"/>
    <property type="molecule type" value="Genomic_DNA"/>
</dbReference>
<dbReference type="GO" id="GO:0003723">
    <property type="term" value="F:RNA binding"/>
    <property type="evidence" value="ECO:0007669"/>
    <property type="project" value="InterPro"/>
</dbReference>
<gene>
    <name evidence="2" type="ORF">LIER_03485</name>
</gene>
<protein>
    <submittedName>
        <fullName evidence="2">RNA metabolism protein</fullName>
    </submittedName>
</protein>
<evidence type="ECO:0000313" key="2">
    <source>
        <dbReference type="EMBL" id="GAA0142634.1"/>
    </source>
</evidence>
<name>A0AAV3NTA2_LITER</name>
<dbReference type="InterPro" id="IPR039764">
    <property type="entry name" value="HABP4/SERBP1-like"/>
</dbReference>
<reference evidence="2 3" key="1">
    <citation type="submission" date="2024-01" db="EMBL/GenBank/DDBJ databases">
        <title>The complete chloroplast genome sequence of Lithospermum erythrorhizon: insights into the phylogenetic relationship among Boraginaceae species and the maternal lineages of purple gromwells.</title>
        <authorList>
            <person name="Okada T."/>
            <person name="Watanabe K."/>
        </authorList>
    </citation>
    <scope>NUCLEOTIDE SEQUENCE [LARGE SCALE GENOMIC DNA]</scope>
</reference>
<comment type="caution">
    <text evidence="2">The sequence shown here is derived from an EMBL/GenBank/DDBJ whole genome shotgun (WGS) entry which is preliminary data.</text>
</comment>
<evidence type="ECO:0000256" key="1">
    <source>
        <dbReference type="SAM" id="MobiDB-lite"/>
    </source>
</evidence>
<dbReference type="AlphaFoldDB" id="A0AAV3NTA2"/>
<dbReference type="GO" id="GO:0005737">
    <property type="term" value="C:cytoplasm"/>
    <property type="evidence" value="ECO:0007669"/>
    <property type="project" value="TreeGrafter"/>
</dbReference>
<dbReference type="GO" id="GO:0005634">
    <property type="term" value="C:nucleus"/>
    <property type="evidence" value="ECO:0007669"/>
    <property type="project" value="TreeGrafter"/>
</dbReference>